<evidence type="ECO:0000256" key="3">
    <source>
        <dbReference type="SAM" id="Phobius"/>
    </source>
</evidence>
<feature type="domain" description="Major facilitator superfamily (MFS) profile" evidence="4">
    <location>
        <begin position="84"/>
        <end position="487"/>
    </location>
</feature>
<feature type="transmembrane region" description="Helical" evidence="3">
    <location>
        <begin position="383"/>
        <end position="402"/>
    </location>
</feature>
<feature type="transmembrane region" description="Helical" evidence="3">
    <location>
        <begin position="210"/>
        <end position="231"/>
    </location>
</feature>
<evidence type="ECO:0000256" key="2">
    <source>
        <dbReference type="SAM" id="MobiDB-lite"/>
    </source>
</evidence>
<evidence type="ECO:0000313" key="6">
    <source>
        <dbReference type="Proteomes" id="UP001208570"/>
    </source>
</evidence>
<dbReference type="InterPro" id="IPR050327">
    <property type="entry name" value="Proton-linked_MCT"/>
</dbReference>
<feature type="transmembrane region" description="Helical" evidence="3">
    <location>
        <begin position="318"/>
        <end position="345"/>
    </location>
</feature>
<dbReference type="EMBL" id="JAODUP010000112">
    <property type="protein sequence ID" value="KAK2161664.1"/>
    <property type="molecule type" value="Genomic_DNA"/>
</dbReference>
<dbReference type="Gene3D" id="1.20.1250.20">
    <property type="entry name" value="MFS general substrate transporter like domains"/>
    <property type="match status" value="1"/>
</dbReference>
<comment type="caution">
    <text evidence="5">The sequence shown here is derived from an EMBL/GenBank/DDBJ whole genome shotgun (WGS) entry which is preliminary data.</text>
</comment>
<feature type="transmembrane region" description="Helical" evidence="3">
    <location>
        <begin position="443"/>
        <end position="465"/>
    </location>
</feature>
<dbReference type="AlphaFoldDB" id="A0AAD9NC00"/>
<name>A0AAD9NC00_9ANNE</name>
<proteinExistence type="predicted"/>
<keyword evidence="3" id="KW-1133">Transmembrane helix</keyword>
<sequence length="487" mass="53281">MRNIDKTDSDQMDGGANSKRCKQNNLIGINDGSDVNDAGDEECETVLVAKTGDNEHRTDQLSKGQKLSAASTDQLSKDGGYGWAMVMCSLCVFMMYGANWVMFSVYIVDLSEVFDKPQAYIGVIGSIDSAMSQFTALPAGAFVSLYGCRPVCLIGLLIYTIGTLSSAFTTNFYMLLLTFGFIKGLGAGFIFIPCSVIVQQYFKRRRAMAVAFSTSGLCLGTMIFSPVHRLLIQTFGWRGGLIFFSGIVLQCTVFAALMRPPDPYGNSRSAPLRKKLSEENVTGTVEVSRCASVIQSASAVLRHFQKALRVSHLKNAKLLLFLSIKAFSAAGNVTAYKFCIARAVHQGVDKFYASFLVTAIGLNSCTFRYVAGFIGNTQCADRLTLYTVSSLLGGLTVMFSVFCDSHFYTHLVFSLMYGAFLGKSRLYESDYGFMFDLTLSYTVPYLLGGFLQAASSSLGFVIMFLNRRESRRQMTNTGSGIADVDVK</sequence>
<keyword evidence="6" id="KW-1185">Reference proteome</keyword>
<feature type="transmembrane region" description="Helical" evidence="3">
    <location>
        <begin position="81"/>
        <end position="107"/>
    </location>
</feature>
<dbReference type="Pfam" id="PF07690">
    <property type="entry name" value="MFS_1"/>
    <property type="match status" value="1"/>
</dbReference>
<comment type="subcellular location">
    <subcellularLocation>
        <location evidence="1">Membrane</location>
        <topology evidence="1">Multi-pass membrane protein</topology>
    </subcellularLocation>
</comment>
<gene>
    <name evidence="5" type="ORF">LSH36_112g05103</name>
</gene>
<dbReference type="Proteomes" id="UP001208570">
    <property type="component" value="Unassembled WGS sequence"/>
</dbReference>
<organism evidence="5 6">
    <name type="scientific">Paralvinella palmiformis</name>
    <dbReference type="NCBI Taxonomy" id="53620"/>
    <lineage>
        <taxon>Eukaryota</taxon>
        <taxon>Metazoa</taxon>
        <taxon>Spiralia</taxon>
        <taxon>Lophotrochozoa</taxon>
        <taxon>Annelida</taxon>
        <taxon>Polychaeta</taxon>
        <taxon>Sedentaria</taxon>
        <taxon>Canalipalpata</taxon>
        <taxon>Terebellida</taxon>
        <taxon>Terebelliformia</taxon>
        <taxon>Alvinellidae</taxon>
        <taxon>Paralvinella</taxon>
    </lineage>
</organism>
<feature type="transmembrane region" description="Helical" evidence="3">
    <location>
        <begin position="150"/>
        <end position="168"/>
    </location>
</feature>
<protein>
    <recommendedName>
        <fullName evidence="4">Major facilitator superfamily (MFS) profile domain-containing protein</fullName>
    </recommendedName>
</protein>
<reference evidence="5" key="1">
    <citation type="journal article" date="2023" name="Mol. Biol. Evol.">
        <title>Third-Generation Sequencing Reveals the Adaptive Role of the Epigenome in Three Deep-Sea Polychaetes.</title>
        <authorList>
            <person name="Perez M."/>
            <person name="Aroh O."/>
            <person name="Sun Y."/>
            <person name="Lan Y."/>
            <person name="Juniper S.K."/>
            <person name="Young C.R."/>
            <person name="Angers B."/>
            <person name="Qian P.Y."/>
        </authorList>
    </citation>
    <scope>NUCLEOTIDE SEQUENCE</scope>
    <source>
        <strain evidence="5">P08H-3</strain>
    </source>
</reference>
<evidence type="ECO:0000259" key="4">
    <source>
        <dbReference type="PROSITE" id="PS50850"/>
    </source>
</evidence>
<dbReference type="InterPro" id="IPR011701">
    <property type="entry name" value="MFS"/>
</dbReference>
<dbReference type="InterPro" id="IPR036259">
    <property type="entry name" value="MFS_trans_sf"/>
</dbReference>
<dbReference type="PROSITE" id="PS50850">
    <property type="entry name" value="MFS"/>
    <property type="match status" value="1"/>
</dbReference>
<feature type="transmembrane region" description="Helical" evidence="3">
    <location>
        <begin position="351"/>
        <end position="371"/>
    </location>
</feature>
<dbReference type="GO" id="GO:0016020">
    <property type="term" value="C:membrane"/>
    <property type="evidence" value="ECO:0007669"/>
    <property type="project" value="UniProtKB-SubCell"/>
</dbReference>
<dbReference type="GO" id="GO:0008028">
    <property type="term" value="F:monocarboxylic acid transmembrane transporter activity"/>
    <property type="evidence" value="ECO:0007669"/>
    <property type="project" value="TreeGrafter"/>
</dbReference>
<dbReference type="PANTHER" id="PTHR11360:SF260">
    <property type="entry name" value="MFS DOMAIN-CONTAINING PROTEIN"/>
    <property type="match status" value="1"/>
</dbReference>
<dbReference type="InterPro" id="IPR020846">
    <property type="entry name" value="MFS_dom"/>
</dbReference>
<feature type="transmembrane region" description="Helical" evidence="3">
    <location>
        <begin position="237"/>
        <end position="258"/>
    </location>
</feature>
<dbReference type="SUPFAM" id="SSF103473">
    <property type="entry name" value="MFS general substrate transporter"/>
    <property type="match status" value="1"/>
</dbReference>
<feature type="transmembrane region" description="Helical" evidence="3">
    <location>
        <begin position="119"/>
        <end position="143"/>
    </location>
</feature>
<accession>A0AAD9NC00</accession>
<evidence type="ECO:0000313" key="5">
    <source>
        <dbReference type="EMBL" id="KAK2161664.1"/>
    </source>
</evidence>
<feature type="region of interest" description="Disordered" evidence="2">
    <location>
        <begin position="1"/>
        <end position="23"/>
    </location>
</feature>
<keyword evidence="3" id="KW-0812">Transmembrane</keyword>
<keyword evidence="3" id="KW-0472">Membrane</keyword>
<feature type="transmembrane region" description="Helical" evidence="3">
    <location>
        <begin position="174"/>
        <end position="198"/>
    </location>
</feature>
<dbReference type="PANTHER" id="PTHR11360">
    <property type="entry name" value="MONOCARBOXYLATE TRANSPORTER"/>
    <property type="match status" value="1"/>
</dbReference>
<evidence type="ECO:0000256" key="1">
    <source>
        <dbReference type="ARBA" id="ARBA00004141"/>
    </source>
</evidence>